<evidence type="ECO:0000256" key="11">
    <source>
        <dbReference type="SAM" id="MobiDB-lite"/>
    </source>
</evidence>
<evidence type="ECO:0000256" key="3">
    <source>
        <dbReference type="ARBA" id="ARBA00004514"/>
    </source>
</evidence>
<evidence type="ECO:0000256" key="1">
    <source>
        <dbReference type="ARBA" id="ARBA00002743"/>
    </source>
</evidence>
<dbReference type="PANTHER" id="PTHR21614">
    <property type="entry name" value="SHORT COILED COIL PROTEIN"/>
    <property type="match status" value="1"/>
</dbReference>
<evidence type="ECO:0000256" key="6">
    <source>
        <dbReference type="ARBA" id="ARBA00022490"/>
    </source>
</evidence>
<dbReference type="InterPro" id="IPR019357">
    <property type="entry name" value="SCOC"/>
</dbReference>
<keyword evidence="13" id="KW-1185">Reference proteome</keyword>
<gene>
    <name evidence="12" type="ORF">BDY17DRAFT_298021</name>
</gene>
<feature type="compositionally biased region" description="Low complexity" evidence="11">
    <location>
        <begin position="18"/>
        <end position="44"/>
    </location>
</feature>
<proteinExistence type="inferred from homology"/>
<comment type="function">
    <text evidence="1">Positive regulator of amino acid starvation-induced autophagy.</text>
</comment>
<keyword evidence="6" id="KW-0963">Cytoplasm</keyword>
<reference evidence="12" key="1">
    <citation type="journal article" date="2020" name="Stud. Mycol.">
        <title>101 Dothideomycetes genomes: a test case for predicting lifestyles and emergence of pathogens.</title>
        <authorList>
            <person name="Haridas S."/>
            <person name="Albert R."/>
            <person name="Binder M."/>
            <person name="Bloem J."/>
            <person name="Labutti K."/>
            <person name="Salamov A."/>
            <person name="Andreopoulos B."/>
            <person name="Baker S."/>
            <person name="Barry K."/>
            <person name="Bills G."/>
            <person name="Bluhm B."/>
            <person name="Cannon C."/>
            <person name="Castanera R."/>
            <person name="Culley D."/>
            <person name="Daum C."/>
            <person name="Ezra D."/>
            <person name="Gonzalez J."/>
            <person name="Henrissat B."/>
            <person name="Kuo A."/>
            <person name="Liang C."/>
            <person name="Lipzen A."/>
            <person name="Lutzoni F."/>
            <person name="Magnuson J."/>
            <person name="Mondo S."/>
            <person name="Nolan M."/>
            <person name="Ohm R."/>
            <person name="Pangilinan J."/>
            <person name="Park H.-J."/>
            <person name="Ramirez L."/>
            <person name="Alfaro M."/>
            <person name="Sun H."/>
            <person name="Tritt A."/>
            <person name="Yoshinaga Y."/>
            <person name="Zwiers L.-H."/>
            <person name="Turgeon B."/>
            <person name="Goodwin S."/>
            <person name="Spatafora J."/>
            <person name="Crous P."/>
            <person name="Grigoriev I."/>
        </authorList>
    </citation>
    <scope>NUCLEOTIDE SEQUENCE</scope>
    <source>
        <strain evidence="12">CBS 113389</strain>
    </source>
</reference>
<protein>
    <recommendedName>
        <fullName evidence="14">BZIP transcription factor</fullName>
    </recommendedName>
</protein>
<dbReference type="PANTHER" id="PTHR21614:SF0">
    <property type="entry name" value="GEO08385P1"/>
    <property type="match status" value="1"/>
</dbReference>
<evidence type="ECO:0000256" key="7">
    <source>
        <dbReference type="ARBA" id="ARBA00023034"/>
    </source>
</evidence>
<comment type="similarity">
    <text evidence="5">Belongs to the SCOC family.</text>
</comment>
<dbReference type="AlphaFoldDB" id="A0A6A6PVJ4"/>
<dbReference type="RefSeq" id="XP_033590321.1">
    <property type="nucleotide sequence ID" value="XM_033733675.1"/>
</dbReference>
<dbReference type="Proteomes" id="UP000799767">
    <property type="component" value="Unassembled WGS sequence"/>
</dbReference>
<dbReference type="OrthoDB" id="2163284at2759"/>
<dbReference type="GO" id="GO:0000139">
    <property type="term" value="C:Golgi membrane"/>
    <property type="evidence" value="ECO:0007669"/>
    <property type="project" value="UniProtKB-SubCell"/>
</dbReference>
<dbReference type="Pfam" id="PF10224">
    <property type="entry name" value="DUF2205"/>
    <property type="match status" value="1"/>
</dbReference>
<dbReference type="EMBL" id="MU001635">
    <property type="protein sequence ID" value="KAF2483751.1"/>
    <property type="molecule type" value="Genomic_DNA"/>
</dbReference>
<keyword evidence="7" id="KW-0333">Golgi apparatus</keyword>
<dbReference type="Gene3D" id="1.20.5.170">
    <property type="match status" value="1"/>
</dbReference>
<sequence length="181" mass="19513">MPSDPSITLHSVPDPTLPIDSPTTPISVTSTSSTEEPDTATTTAPPQPQQHPRTHLLPARPKLPSRQSSGTLITPSTTAGDPMIDDAGHLDEDDVRSMSPRRSSAELARLSETARQDMMEQARELQASLQAIVERVETVKSEHEKLEGGNKFLSSYIGELMQTSKITSTSLSKKGKGRSGK</sequence>
<evidence type="ECO:0000313" key="13">
    <source>
        <dbReference type="Proteomes" id="UP000799767"/>
    </source>
</evidence>
<accession>A0A6A6PVJ4</accession>
<evidence type="ECO:0000256" key="9">
    <source>
        <dbReference type="ARBA" id="ARBA00023136"/>
    </source>
</evidence>
<name>A0A6A6PVJ4_9PEZI</name>
<comment type="subcellular location">
    <subcellularLocation>
        <location evidence="3">Cytoplasm</location>
        <location evidence="3">Cytosol</location>
    </subcellularLocation>
    <subcellularLocation>
        <location evidence="2">Golgi apparatus membrane</location>
        <topology evidence="2">Peripheral membrane protein</topology>
        <orientation evidence="2">Cytoplasmic side</orientation>
    </subcellularLocation>
    <subcellularLocation>
        <location evidence="4">Golgi apparatus</location>
        <location evidence="4">trans-Golgi network</location>
    </subcellularLocation>
</comment>
<evidence type="ECO:0000256" key="8">
    <source>
        <dbReference type="ARBA" id="ARBA00023054"/>
    </source>
</evidence>
<feature type="region of interest" description="Disordered" evidence="11">
    <location>
        <begin position="1"/>
        <end position="108"/>
    </location>
</feature>
<feature type="coiled-coil region" evidence="10">
    <location>
        <begin position="115"/>
        <end position="142"/>
    </location>
</feature>
<evidence type="ECO:0000256" key="2">
    <source>
        <dbReference type="ARBA" id="ARBA00004255"/>
    </source>
</evidence>
<dbReference type="GeneID" id="54474677"/>
<evidence type="ECO:0008006" key="14">
    <source>
        <dbReference type="Google" id="ProtNLM"/>
    </source>
</evidence>
<organism evidence="12 13">
    <name type="scientific">Neohortaea acidophila</name>
    <dbReference type="NCBI Taxonomy" id="245834"/>
    <lineage>
        <taxon>Eukaryota</taxon>
        <taxon>Fungi</taxon>
        <taxon>Dikarya</taxon>
        <taxon>Ascomycota</taxon>
        <taxon>Pezizomycotina</taxon>
        <taxon>Dothideomycetes</taxon>
        <taxon>Dothideomycetidae</taxon>
        <taxon>Mycosphaerellales</taxon>
        <taxon>Teratosphaeriaceae</taxon>
        <taxon>Neohortaea</taxon>
    </lineage>
</organism>
<keyword evidence="8 10" id="KW-0175">Coiled coil</keyword>
<evidence type="ECO:0000256" key="10">
    <source>
        <dbReference type="SAM" id="Coils"/>
    </source>
</evidence>
<dbReference type="GO" id="GO:0005802">
    <property type="term" value="C:trans-Golgi network"/>
    <property type="evidence" value="ECO:0007669"/>
    <property type="project" value="TreeGrafter"/>
</dbReference>
<keyword evidence="9" id="KW-0472">Membrane</keyword>
<feature type="compositionally biased region" description="Polar residues" evidence="11">
    <location>
        <begin position="65"/>
        <end position="79"/>
    </location>
</feature>
<evidence type="ECO:0000313" key="12">
    <source>
        <dbReference type="EMBL" id="KAF2483751.1"/>
    </source>
</evidence>
<dbReference type="GO" id="GO:0005829">
    <property type="term" value="C:cytosol"/>
    <property type="evidence" value="ECO:0007669"/>
    <property type="project" value="UniProtKB-SubCell"/>
</dbReference>
<evidence type="ECO:0000256" key="5">
    <source>
        <dbReference type="ARBA" id="ARBA00010880"/>
    </source>
</evidence>
<evidence type="ECO:0000256" key="4">
    <source>
        <dbReference type="ARBA" id="ARBA00004601"/>
    </source>
</evidence>